<comment type="catalytic activity">
    <reaction evidence="17">
        <text>Ca(2+)(in) = Ca(2+)(out)</text>
        <dbReference type="Rhea" id="RHEA:29671"/>
        <dbReference type="ChEBI" id="CHEBI:29108"/>
    </reaction>
</comment>
<keyword evidence="12 19" id="KW-1133">Transmembrane helix</keyword>
<dbReference type="GO" id="GO:0098703">
    <property type="term" value="P:calcium ion import across plasma membrane"/>
    <property type="evidence" value="ECO:0007669"/>
    <property type="project" value="TreeGrafter"/>
</dbReference>
<dbReference type="InterPro" id="IPR008344">
    <property type="entry name" value="TRPV5/TRPV6"/>
</dbReference>
<keyword evidence="3" id="KW-1003">Cell membrane</keyword>
<dbReference type="GO" id="GO:0005262">
    <property type="term" value="F:calcium channel activity"/>
    <property type="evidence" value="ECO:0007669"/>
    <property type="project" value="UniProtKB-KW"/>
</dbReference>
<dbReference type="InterPro" id="IPR036770">
    <property type="entry name" value="Ankyrin_rpt-contain_sf"/>
</dbReference>
<keyword evidence="15 19" id="KW-0472">Membrane</keyword>
<evidence type="ECO:0000256" key="8">
    <source>
        <dbReference type="ARBA" id="ARBA00022723"/>
    </source>
</evidence>
<keyword evidence="22" id="KW-1185">Reference proteome</keyword>
<feature type="transmembrane region" description="Helical" evidence="19">
    <location>
        <begin position="335"/>
        <end position="355"/>
    </location>
</feature>
<reference evidence="21" key="1">
    <citation type="journal article" date="2022" name="bioRxiv">
        <title>Sequencing and chromosome-scale assembly of the giantPleurodeles waltlgenome.</title>
        <authorList>
            <person name="Brown T."/>
            <person name="Elewa A."/>
            <person name="Iarovenko S."/>
            <person name="Subramanian E."/>
            <person name="Araus A.J."/>
            <person name="Petzold A."/>
            <person name="Susuki M."/>
            <person name="Suzuki K.-i.T."/>
            <person name="Hayashi T."/>
            <person name="Toyoda A."/>
            <person name="Oliveira C."/>
            <person name="Osipova E."/>
            <person name="Leigh N.D."/>
            <person name="Simon A."/>
            <person name="Yun M.H."/>
        </authorList>
    </citation>
    <scope>NUCLEOTIDE SEQUENCE</scope>
    <source>
        <strain evidence="21">20211129_DDA</strain>
        <tissue evidence="21">Liver</tissue>
    </source>
</reference>
<dbReference type="InterPro" id="IPR002110">
    <property type="entry name" value="Ankyrin_rpt"/>
</dbReference>
<dbReference type="InterPro" id="IPR005821">
    <property type="entry name" value="Ion_trans_dom"/>
</dbReference>
<feature type="transmembrane region" description="Helical" evidence="19">
    <location>
        <begin position="419"/>
        <end position="444"/>
    </location>
</feature>
<dbReference type="Pfam" id="PF00520">
    <property type="entry name" value="Ion_trans"/>
    <property type="match status" value="1"/>
</dbReference>
<dbReference type="InterPro" id="IPR024862">
    <property type="entry name" value="TRPV"/>
</dbReference>
<keyword evidence="2" id="KW-0813">Transport</keyword>
<keyword evidence="7 19" id="KW-0812">Transmembrane</keyword>
<evidence type="ECO:0000256" key="5">
    <source>
        <dbReference type="ARBA" id="ARBA00022568"/>
    </source>
</evidence>
<proteinExistence type="predicted"/>
<evidence type="ECO:0000256" key="9">
    <source>
        <dbReference type="ARBA" id="ARBA00022737"/>
    </source>
</evidence>
<comment type="caution">
    <text evidence="21">The sequence shown here is derived from an EMBL/GenBank/DDBJ whole genome shotgun (WGS) entry which is preliminary data.</text>
</comment>
<gene>
    <name evidence="21" type="ORF">NDU88_001041</name>
</gene>
<evidence type="ECO:0000256" key="14">
    <source>
        <dbReference type="ARBA" id="ARBA00023065"/>
    </source>
</evidence>
<keyword evidence="14" id="KW-0406">Ion transport</keyword>
<comment type="subcellular location">
    <subcellularLocation>
        <location evidence="1">Cell membrane</location>
        <topology evidence="1">Multi-pass membrane protein</topology>
    </subcellularLocation>
</comment>
<feature type="transmembrane region" description="Helical" evidence="19">
    <location>
        <begin position="557"/>
        <end position="579"/>
    </location>
</feature>
<dbReference type="GO" id="GO:0046872">
    <property type="term" value="F:metal ion binding"/>
    <property type="evidence" value="ECO:0007669"/>
    <property type="project" value="UniProtKB-KW"/>
</dbReference>
<evidence type="ECO:0000256" key="16">
    <source>
        <dbReference type="ARBA" id="ARBA00023303"/>
    </source>
</evidence>
<dbReference type="GO" id="GO:0005516">
    <property type="term" value="F:calmodulin binding"/>
    <property type="evidence" value="ECO:0007669"/>
    <property type="project" value="UniProtKB-KW"/>
</dbReference>
<feature type="transmembrane region" description="Helical" evidence="19">
    <location>
        <begin position="456"/>
        <end position="473"/>
    </location>
</feature>
<dbReference type="PANTHER" id="PTHR10582:SF23">
    <property type="entry name" value="ION TRANSPORT DOMAIN-CONTAINING PROTEIN"/>
    <property type="match status" value="1"/>
</dbReference>
<keyword evidence="10" id="KW-0106">Calcium</keyword>
<evidence type="ECO:0000313" key="21">
    <source>
        <dbReference type="EMBL" id="KAJ1087882.1"/>
    </source>
</evidence>
<evidence type="ECO:0000313" key="22">
    <source>
        <dbReference type="Proteomes" id="UP001066276"/>
    </source>
</evidence>
<accession>A0AAV7L8M1</accession>
<feature type="transmembrane region" description="Helical" evidence="19">
    <location>
        <begin position="494"/>
        <end position="516"/>
    </location>
</feature>
<dbReference type="PRINTS" id="PR01765">
    <property type="entry name" value="ECACCHANNEL"/>
</dbReference>
<evidence type="ECO:0000256" key="6">
    <source>
        <dbReference type="ARBA" id="ARBA00022673"/>
    </source>
</evidence>
<dbReference type="Pfam" id="PF00023">
    <property type="entry name" value="Ank"/>
    <property type="match status" value="1"/>
</dbReference>
<feature type="domain" description="Ion transport" evidence="20">
    <location>
        <begin position="364"/>
        <end position="593"/>
    </location>
</feature>
<keyword evidence="16" id="KW-0407">Ion channel</keyword>
<feature type="repeat" description="ANK" evidence="18">
    <location>
        <begin position="123"/>
        <end position="155"/>
    </location>
</feature>
<dbReference type="PANTHER" id="PTHR10582">
    <property type="entry name" value="TRANSIENT RECEPTOR POTENTIAL ION CHANNEL PROTEIN"/>
    <property type="match status" value="1"/>
</dbReference>
<name>A0AAV7L8M1_PLEWA</name>
<feature type="transmembrane region" description="Helical" evidence="19">
    <location>
        <begin position="394"/>
        <end position="412"/>
    </location>
</feature>
<keyword evidence="11" id="KW-0112">Calmodulin-binding</keyword>
<keyword evidence="9" id="KW-0677">Repeat</keyword>
<evidence type="ECO:0000256" key="7">
    <source>
        <dbReference type="ARBA" id="ARBA00022692"/>
    </source>
</evidence>
<dbReference type="Proteomes" id="UP001066276">
    <property type="component" value="Chromosome 11"/>
</dbReference>
<keyword evidence="5" id="KW-0109">Calcium transport</keyword>
<dbReference type="PROSITE" id="PS50088">
    <property type="entry name" value="ANK_REPEAT"/>
    <property type="match status" value="2"/>
</dbReference>
<evidence type="ECO:0000256" key="18">
    <source>
        <dbReference type="PROSITE-ProRule" id="PRU00023"/>
    </source>
</evidence>
<dbReference type="EMBL" id="JANPWB010000015">
    <property type="protein sequence ID" value="KAJ1087882.1"/>
    <property type="molecule type" value="Genomic_DNA"/>
</dbReference>
<evidence type="ECO:0000256" key="2">
    <source>
        <dbReference type="ARBA" id="ARBA00022448"/>
    </source>
</evidence>
<dbReference type="PROSITE" id="PS50297">
    <property type="entry name" value="ANK_REP_REGION"/>
    <property type="match status" value="2"/>
</dbReference>
<protein>
    <recommendedName>
        <fullName evidence="20">Ion transport domain-containing protein</fullName>
    </recommendedName>
</protein>
<dbReference type="SMART" id="SM00248">
    <property type="entry name" value="ANK"/>
    <property type="match status" value="4"/>
</dbReference>
<evidence type="ECO:0000256" key="10">
    <source>
        <dbReference type="ARBA" id="ARBA00022837"/>
    </source>
</evidence>
<feature type="repeat" description="ANK" evidence="18">
    <location>
        <begin position="169"/>
        <end position="201"/>
    </location>
</feature>
<dbReference type="Gene3D" id="1.25.40.20">
    <property type="entry name" value="Ankyrin repeat-containing domain"/>
    <property type="match status" value="1"/>
</dbReference>
<evidence type="ECO:0000259" key="20">
    <source>
        <dbReference type="Pfam" id="PF00520"/>
    </source>
</evidence>
<evidence type="ECO:0000256" key="13">
    <source>
        <dbReference type="ARBA" id="ARBA00023043"/>
    </source>
</evidence>
<organism evidence="21 22">
    <name type="scientific">Pleurodeles waltl</name>
    <name type="common">Iberian ribbed newt</name>
    <dbReference type="NCBI Taxonomy" id="8319"/>
    <lineage>
        <taxon>Eukaryota</taxon>
        <taxon>Metazoa</taxon>
        <taxon>Chordata</taxon>
        <taxon>Craniata</taxon>
        <taxon>Vertebrata</taxon>
        <taxon>Euteleostomi</taxon>
        <taxon>Amphibia</taxon>
        <taxon>Batrachia</taxon>
        <taxon>Caudata</taxon>
        <taxon>Salamandroidea</taxon>
        <taxon>Salamandridae</taxon>
        <taxon>Pleurodelinae</taxon>
        <taxon>Pleurodeles</taxon>
    </lineage>
</organism>
<evidence type="ECO:0000256" key="11">
    <source>
        <dbReference type="ARBA" id="ARBA00022860"/>
    </source>
</evidence>
<evidence type="ECO:0000256" key="17">
    <source>
        <dbReference type="ARBA" id="ARBA00036634"/>
    </source>
</evidence>
<evidence type="ECO:0000256" key="3">
    <source>
        <dbReference type="ARBA" id="ARBA00022475"/>
    </source>
</evidence>
<evidence type="ECO:0000256" key="4">
    <source>
        <dbReference type="ARBA" id="ARBA00022553"/>
    </source>
</evidence>
<sequence>MSTPSPEERSRSHRTRIYRKSNSGQFKTYSWGEENKVVNTSGRGTPITIMADSSILFTAARTNEATKMQSLLQSEKLDPYAKGNLGETILHIALLNNNLEVAEIIMDMVPSLINEPMDCDIYRGETALHIAILKHDIETVNKLLDRGADVHAQACGTCFMPGKESVCYYGEFPLSFAACVGNEEITKVLLKHNARLDAQDSFGNTVFHVLTLQPDKRNVCRMYDMIIGLVPEKTCQVVERLKNNDGFTPLKTAAHEGDITMFNYFVKRQKKVYWKMGTISYCIYDLTHIDSLTDQTSVLDIITSSRKPQVRKLLSVTPVKELLNEKWRSFGYKNFIVWMCCYIMYIVIFTTSSMYRPLEPMPPEKSDNMTIRKLKSLAASYVTNEDYLRLTGELITLVGAVIILFCEIPHLIKIGPRHYIGHISVGGPFSLLMVFYSILIFTVVVLRCIQCEAVDIPLSIALIIGWCNCIYFARGFRMLGQFSIMIQKIIFTDLLQWCTLVFICVIGFSSAFYVIFQTLDLTQYLYFENYPITMYTVVELMMGLIDLPVPSDVASPAIAYIVYSLYMILVYLLLLNILIAMMDDTYWRVAEEREDLWKIQIAATILLLERRLPQFLKSKSGISGRSLGFDDKKRYFGVEEISNDVASTTELGASRSAVCWNIVRKNIAKIAHLNDVEESTSL</sequence>
<keyword evidence="13 18" id="KW-0040">ANK repeat</keyword>
<evidence type="ECO:0000256" key="15">
    <source>
        <dbReference type="ARBA" id="ARBA00023136"/>
    </source>
</evidence>
<evidence type="ECO:0000256" key="19">
    <source>
        <dbReference type="SAM" id="Phobius"/>
    </source>
</evidence>
<keyword evidence="8" id="KW-0479">Metal-binding</keyword>
<evidence type="ECO:0000256" key="12">
    <source>
        <dbReference type="ARBA" id="ARBA00022989"/>
    </source>
</evidence>
<dbReference type="Pfam" id="PF12796">
    <property type="entry name" value="Ank_2"/>
    <property type="match status" value="1"/>
</dbReference>
<dbReference type="AlphaFoldDB" id="A0AAV7L8M1"/>
<dbReference type="SUPFAM" id="SSF48403">
    <property type="entry name" value="Ankyrin repeat"/>
    <property type="match status" value="1"/>
</dbReference>
<dbReference type="GO" id="GO:0005886">
    <property type="term" value="C:plasma membrane"/>
    <property type="evidence" value="ECO:0007669"/>
    <property type="project" value="UniProtKB-SubCell"/>
</dbReference>
<keyword evidence="6" id="KW-0107">Calcium channel</keyword>
<evidence type="ECO:0000256" key="1">
    <source>
        <dbReference type="ARBA" id="ARBA00004651"/>
    </source>
</evidence>
<keyword evidence="4" id="KW-0597">Phosphoprotein</keyword>
<dbReference type="PRINTS" id="PR01415">
    <property type="entry name" value="ANKYRIN"/>
</dbReference>